<dbReference type="InterPro" id="IPR041095">
    <property type="entry name" value="EFG_II"/>
</dbReference>
<dbReference type="HAMAP" id="MF_00054_B">
    <property type="entry name" value="EF_G_EF_2_B"/>
    <property type="match status" value="1"/>
</dbReference>
<dbReference type="FunFam" id="3.30.70.240:FF:000001">
    <property type="entry name" value="Elongation factor G"/>
    <property type="match status" value="1"/>
</dbReference>
<evidence type="ECO:0000256" key="5">
    <source>
        <dbReference type="ARBA" id="ARBA00022917"/>
    </source>
</evidence>
<dbReference type="PANTHER" id="PTHR43261:SF1">
    <property type="entry name" value="RIBOSOME-RELEASING FACTOR 2, MITOCHONDRIAL"/>
    <property type="match status" value="1"/>
</dbReference>
<evidence type="ECO:0000256" key="4">
    <source>
        <dbReference type="ARBA" id="ARBA00022768"/>
    </source>
</evidence>
<evidence type="ECO:0000256" key="1">
    <source>
        <dbReference type="ARBA" id="ARBA00005870"/>
    </source>
</evidence>
<dbReference type="InterPro" id="IPR005225">
    <property type="entry name" value="Small_GTP-bd"/>
</dbReference>
<keyword evidence="4 8" id="KW-0251">Elongation factor</keyword>
<dbReference type="CDD" id="cd03713">
    <property type="entry name" value="EFG_mtEFG_C"/>
    <property type="match status" value="1"/>
</dbReference>
<sequence length="681" mass="77205">MNDIKNIRNIGIIAHVDAGKTTTTERILFFSGFSHKIGEVHTGNTITDWMKQEQERGITITSASVTFFWKTNFYNSSINLIDTPGHVDFTIEVERSLRVLDGAVILICASSGIQPQTETVWNQSEKFNIPKILFVNKLDRIGAKYLSIIENIKKKFFCNILIINLNIGIENSFSGIIDLINMKELIWNNSQLEIRNITNKNFDISNKYRNILLETLSEYDDIFLEKYINSNFSIKDIIESIRKLVILNKIIPIACGSSLKNKGIEFLLDSIVNFLPSPIDIGIKNVSNINYSVNIKSKFLALLFKVFNDPYLGLLSFIRIYSGKIEPGQIIFNNSKNIKEKIFRIIRMFANSKKDLNIASAGDIVVLIGLKNSFTGDTLSFDNEKVLLEKINIPLPVISVSVEPIVKNDYEKLLNLINKFCKEDPSLLFKINENTGELILSGMGELHLEIIIDRINNEFNIKTKTSKPQVSYKESIKKTIIQEGKYIKQTGGRGQYGHVVLKIEPILIEKDDFIFKIEVVGGVIPKEYFLSIEKGILEQIKCGVVLGYPVTKIKITLINGSFHPVDSSEYAFKNAASIALKEALKKANSFLLEPIMKVEIISPKEYLGIVISDISKKRGNIISVVDNNNNLKIINSLIPLRELFGYSTDLRSNTKGRANYNMEFHNYSETPNYILEKIKKK</sequence>
<dbReference type="SMR" id="Q9AIG7"/>
<dbReference type="InterPro" id="IPR000795">
    <property type="entry name" value="T_Tr_GTP-bd_dom"/>
</dbReference>
<evidence type="ECO:0000256" key="8">
    <source>
        <dbReference type="HAMAP-Rule" id="MF_00054"/>
    </source>
</evidence>
<dbReference type="InterPro" id="IPR004540">
    <property type="entry name" value="Transl_elong_EFG/EF2"/>
</dbReference>
<dbReference type="EMBL" id="AF274444">
    <property type="protein sequence ID" value="AAK17079.1"/>
    <property type="molecule type" value="Genomic_DNA"/>
</dbReference>
<protein>
    <recommendedName>
        <fullName evidence="2 8">Elongation factor G</fullName>
        <shortName evidence="8">EF-G</shortName>
    </recommendedName>
</protein>
<dbReference type="InterPro" id="IPR035649">
    <property type="entry name" value="EFG_V"/>
</dbReference>
<evidence type="ECO:0000256" key="6">
    <source>
        <dbReference type="ARBA" id="ARBA00023134"/>
    </source>
</evidence>
<dbReference type="GO" id="GO:0003746">
    <property type="term" value="F:translation elongation factor activity"/>
    <property type="evidence" value="ECO:0007669"/>
    <property type="project" value="UniProtKB-UniRule"/>
</dbReference>
<dbReference type="Pfam" id="PF00009">
    <property type="entry name" value="GTP_EFTU"/>
    <property type="match status" value="1"/>
</dbReference>
<dbReference type="NCBIfam" id="NF009381">
    <property type="entry name" value="PRK12740.1-5"/>
    <property type="match status" value="1"/>
</dbReference>
<dbReference type="SUPFAM" id="SSF54980">
    <property type="entry name" value="EF-G C-terminal domain-like"/>
    <property type="match status" value="2"/>
</dbReference>
<dbReference type="InterPro" id="IPR027417">
    <property type="entry name" value="P-loop_NTPase"/>
</dbReference>
<keyword evidence="6 8" id="KW-0342">GTP-binding</keyword>
<dbReference type="FunFam" id="3.30.70.870:FF:000002">
    <property type="entry name" value="Translation elongation factor 2"/>
    <property type="match status" value="1"/>
</dbReference>
<keyword evidence="3 8" id="KW-0547">Nucleotide-binding</keyword>
<dbReference type="InterPro" id="IPR009000">
    <property type="entry name" value="Transl_B-barrel_sf"/>
</dbReference>
<dbReference type="Pfam" id="PF03764">
    <property type="entry name" value="EFG_IV"/>
    <property type="match status" value="1"/>
</dbReference>
<dbReference type="GO" id="GO:0005525">
    <property type="term" value="F:GTP binding"/>
    <property type="evidence" value="ECO:0007669"/>
    <property type="project" value="UniProtKB-UniRule"/>
</dbReference>
<dbReference type="InterPro" id="IPR020568">
    <property type="entry name" value="Ribosomal_Su5_D2-typ_SF"/>
</dbReference>
<dbReference type="GO" id="GO:0003924">
    <property type="term" value="F:GTPase activity"/>
    <property type="evidence" value="ECO:0007669"/>
    <property type="project" value="InterPro"/>
</dbReference>
<evidence type="ECO:0000313" key="10">
    <source>
        <dbReference type="EMBL" id="AAK17079.1"/>
    </source>
</evidence>
<dbReference type="SUPFAM" id="SSF52540">
    <property type="entry name" value="P-loop containing nucleoside triphosphate hydrolases"/>
    <property type="match status" value="1"/>
</dbReference>
<dbReference type="SUPFAM" id="SSF50447">
    <property type="entry name" value="Translation proteins"/>
    <property type="match status" value="1"/>
</dbReference>
<proteinExistence type="inferred from homology"/>
<dbReference type="CDD" id="cd01434">
    <property type="entry name" value="EFG_mtEFG1_IV"/>
    <property type="match status" value="1"/>
</dbReference>
<feature type="binding site" evidence="8">
    <location>
        <begin position="136"/>
        <end position="139"/>
    </location>
    <ligand>
        <name>GTP</name>
        <dbReference type="ChEBI" id="CHEBI:37565"/>
    </ligand>
</feature>
<dbReference type="InterPro" id="IPR047872">
    <property type="entry name" value="EFG_IV"/>
</dbReference>
<dbReference type="InterPro" id="IPR053905">
    <property type="entry name" value="EF-G-like_DII"/>
</dbReference>
<dbReference type="Pfam" id="PF14492">
    <property type="entry name" value="EFG_III"/>
    <property type="match status" value="1"/>
</dbReference>
<dbReference type="Pfam" id="PF22042">
    <property type="entry name" value="EF-G_D2"/>
    <property type="match status" value="1"/>
</dbReference>
<comment type="similarity">
    <text evidence="1 8">Belongs to the TRAFAC class translation factor GTPase superfamily. Classic translation factor GTPase family. EF-G/EF-2 subfamily.</text>
</comment>
<comment type="subcellular location">
    <subcellularLocation>
        <location evidence="8">Cytoplasm</location>
    </subcellularLocation>
</comment>
<dbReference type="InterPro" id="IPR014721">
    <property type="entry name" value="Ribsml_uS5_D2-typ_fold_subgr"/>
</dbReference>
<dbReference type="InterPro" id="IPR035647">
    <property type="entry name" value="EFG_III/V"/>
</dbReference>
<feature type="domain" description="Tr-type G" evidence="9">
    <location>
        <begin position="5"/>
        <end position="279"/>
    </location>
</feature>
<dbReference type="Pfam" id="PF00679">
    <property type="entry name" value="EFG_C"/>
    <property type="match status" value="1"/>
</dbReference>
<dbReference type="FunFam" id="3.30.230.10:FF:000003">
    <property type="entry name" value="Elongation factor G"/>
    <property type="match status" value="1"/>
</dbReference>
<organism evidence="10">
    <name type="scientific">Carsonella ruddii</name>
    <dbReference type="NCBI Taxonomy" id="114186"/>
    <lineage>
        <taxon>Bacteria</taxon>
        <taxon>Pseudomonadati</taxon>
        <taxon>Pseudomonadota</taxon>
        <taxon>Gammaproteobacteria</taxon>
        <taxon>Oceanospirillales</taxon>
        <taxon>Halomonadaceae</taxon>
        <taxon>Zymobacter group</taxon>
        <taxon>Candidatus Carsonella</taxon>
    </lineage>
</organism>
<keyword evidence="8" id="KW-0963">Cytoplasm</keyword>
<dbReference type="InterPro" id="IPR000640">
    <property type="entry name" value="EFG_V-like"/>
</dbReference>
<dbReference type="GO" id="GO:0005737">
    <property type="term" value="C:cytoplasm"/>
    <property type="evidence" value="ECO:0007669"/>
    <property type="project" value="UniProtKB-SubCell"/>
</dbReference>
<feature type="binding site" evidence="8">
    <location>
        <begin position="82"/>
        <end position="86"/>
    </location>
    <ligand>
        <name>GTP</name>
        <dbReference type="ChEBI" id="CHEBI:37565"/>
    </ligand>
</feature>
<dbReference type="NCBIfam" id="TIGR00231">
    <property type="entry name" value="small_GTP"/>
    <property type="match status" value="1"/>
</dbReference>
<evidence type="ECO:0000256" key="2">
    <source>
        <dbReference type="ARBA" id="ARBA00017872"/>
    </source>
</evidence>
<dbReference type="GO" id="GO:0032790">
    <property type="term" value="P:ribosome disassembly"/>
    <property type="evidence" value="ECO:0007669"/>
    <property type="project" value="TreeGrafter"/>
</dbReference>
<dbReference type="AlphaFoldDB" id="Q9AIG7"/>
<dbReference type="InterPro" id="IPR031157">
    <property type="entry name" value="G_TR_CS"/>
</dbReference>
<dbReference type="PRINTS" id="PR00315">
    <property type="entry name" value="ELONGATNFCT"/>
</dbReference>
<dbReference type="InterPro" id="IPR009022">
    <property type="entry name" value="EFG_III"/>
</dbReference>
<dbReference type="Gene3D" id="3.30.70.240">
    <property type="match status" value="1"/>
</dbReference>
<dbReference type="GO" id="GO:0097216">
    <property type="term" value="F:guanosine tetraphosphate binding"/>
    <property type="evidence" value="ECO:0007669"/>
    <property type="project" value="UniProtKB-ARBA"/>
</dbReference>
<dbReference type="PROSITE" id="PS00301">
    <property type="entry name" value="G_TR_1"/>
    <property type="match status" value="1"/>
</dbReference>
<dbReference type="SMART" id="SM00889">
    <property type="entry name" value="EFG_IV"/>
    <property type="match status" value="1"/>
</dbReference>
<name>Q9AIG7_CARRU</name>
<gene>
    <name evidence="8 10" type="primary">fusA</name>
</gene>
<dbReference type="SUPFAM" id="SSF54211">
    <property type="entry name" value="Ribosomal protein S5 domain 2-like"/>
    <property type="match status" value="1"/>
</dbReference>
<dbReference type="SMART" id="SM00838">
    <property type="entry name" value="EFG_C"/>
    <property type="match status" value="1"/>
</dbReference>
<dbReference type="Gene3D" id="2.40.30.10">
    <property type="entry name" value="Translation factors"/>
    <property type="match status" value="1"/>
</dbReference>
<dbReference type="CDD" id="cd04088">
    <property type="entry name" value="EFG_mtEFG_II"/>
    <property type="match status" value="1"/>
</dbReference>
<dbReference type="Gene3D" id="3.30.70.870">
    <property type="entry name" value="Elongation Factor G (Translational Gtpase), domain 3"/>
    <property type="match status" value="1"/>
</dbReference>
<dbReference type="PROSITE" id="PS51722">
    <property type="entry name" value="G_TR_2"/>
    <property type="match status" value="1"/>
</dbReference>
<evidence type="ECO:0000256" key="3">
    <source>
        <dbReference type="ARBA" id="ARBA00022741"/>
    </source>
</evidence>
<dbReference type="Gene3D" id="3.40.50.300">
    <property type="entry name" value="P-loop containing nucleotide triphosphate hydrolases"/>
    <property type="match status" value="1"/>
</dbReference>
<keyword evidence="5 8" id="KW-0648">Protein biosynthesis</keyword>
<dbReference type="FunFam" id="3.40.50.300:FF:000029">
    <property type="entry name" value="Elongation factor G"/>
    <property type="match status" value="1"/>
</dbReference>
<accession>Q9AIG7</accession>
<reference evidence="10" key="1">
    <citation type="journal article" date="2001" name="J. Bacteriol.">
        <title>Degenerative minimalism in the genome of a psyllid endosymbiont.</title>
        <authorList>
            <person name="Clark M.A."/>
            <person name="Baumann L."/>
            <person name="Thao M.L."/>
            <person name="Moran N.A."/>
            <person name="Baumann P."/>
        </authorList>
    </citation>
    <scope>NUCLEOTIDE SEQUENCE</scope>
</reference>
<dbReference type="CDD" id="cd16262">
    <property type="entry name" value="EFG_III"/>
    <property type="match status" value="1"/>
</dbReference>
<dbReference type="NCBIfam" id="TIGR00484">
    <property type="entry name" value="EF-G"/>
    <property type="match status" value="1"/>
</dbReference>
<evidence type="ECO:0000256" key="7">
    <source>
        <dbReference type="ARBA" id="ARBA00024731"/>
    </source>
</evidence>
<dbReference type="Gene3D" id="3.30.230.10">
    <property type="match status" value="1"/>
</dbReference>
<dbReference type="PANTHER" id="PTHR43261">
    <property type="entry name" value="TRANSLATION ELONGATION FACTOR G-RELATED"/>
    <property type="match status" value="1"/>
</dbReference>
<dbReference type="CDD" id="cd01886">
    <property type="entry name" value="EF-G"/>
    <property type="match status" value="1"/>
</dbReference>
<feature type="binding site" evidence="8">
    <location>
        <begin position="14"/>
        <end position="21"/>
    </location>
    <ligand>
        <name>GTP</name>
        <dbReference type="ChEBI" id="CHEBI:37565"/>
    </ligand>
</feature>
<evidence type="ECO:0000259" key="9">
    <source>
        <dbReference type="PROSITE" id="PS51722"/>
    </source>
</evidence>
<comment type="function">
    <text evidence="7 8">Catalyzes the GTP-dependent ribosomal translocation step during translation elongation. During this step, the ribosome changes from the pre-translocational (PRE) to the post-translocational (POST) state as the newly formed A-site-bound peptidyl-tRNA and P-site-bound deacylated tRNA move to the P and E sites, respectively. Catalyzes the coordinated movement of the two tRNA molecules, the mRNA and conformational changes in the ribosome.</text>
</comment>
<dbReference type="InterPro" id="IPR005517">
    <property type="entry name" value="Transl_elong_EFG/EF2_IV"/>
</dbReference>